<dbReference type="EMBL" id="CCMZ01000007">
    <property type="protein sequence ID" value="CDX14224.1"/>
    <property type="molecule type" value="Genomic_DNA"/>
</dbReference>
<dbReference type="Proteomes" id="UP000045285">
    <property type="component" value="Unassembled WGS sequence"/>
</dbReference>
<organism evidence="1 2">
    <name type="scientific">Mesorhizobium plurifarium</name>
    <dbReference type="NCBI Taxonomy" id="69974"/>
    <lineage>
        <taxon>Bacteria</taxon>
        <taxon>Pseudomonadati</taxon>
        <taxon>Pseudomonadota</taxon>
        <taxon>Alphaproteobacteria</taxon>
        <taxon>Hyphomicrobiales</taxon>
        <taxon>Phyllobacteriaceae</taxon>
        <taxon>Mesorhizobium</taxon>
    </lineage>
</organism>
<dbReference type="AlphaFoldDB" id="A0A090DF32"/>
<reference evidence="2" key="1">
    <citation type="submission" date="2014-08" db="EMBL/GenBank/DDBJ databases">
        <authorList>
            <person name="Moulin L."/>
        </authorList>
    </citation>
    <scope>NUCLEOTIDE SEQUENCE [LARGE SCALE GENOMIC DNA]</scope>
</reference>
<proteinExistence type="predicted"/>
<protein>
    <submittedName>
        <fullName evidence="1">Uncharacterized protein</fullName>
    </submittedName>
</protein>
<sequence>MPAADRRSTTGPDTYEAYNDLRLALPADLKSYRIRCLRDRE</sequence>
<keyword evidence="2" id="KW-1185">Reference proteome</keyword>
<evidence type="ECO:0000313" key="1">
    <source>
        <dbReference type="EMBL" id="CDX14224.1"/>
    </source>
</evidence>
<name>A0A090DF32_MESPL</name>
<evidence type="ECO:0000313" key="2">
    <source>
        <dbReference type="Proteomes" id="UP000045285"/>
    </source>
</evidence>
<gene>
    <name evidence="1" type="ORF">MPL3356_150263</name>
</gene>
<accession>A0A090DF32</accession>